<reference evidence="1 2" key="1">
    <citation type="submission" date="2017-09" db="EMBL/GenBank/DDBJ databases">
        <title>Large-scale bioinformatics analysis of Bacillus genomes uncovers conserved roles of natural products in bacterial physiology.</title>
        <authorList>
            <consortium name="Agbiome Team Llc"/>
            <person name="Bleich R.M."/>
            <person name="Grubbs K.J."/>
            <person name="Santa Maria K.C."/>
            <person name="Allen S.E."/>
            <person name="Farag S."/>
            <person name="Shank E.A."/>
            <person name="Bowers A."/>
        </authorList>
    </citation>
    <scope>NUCLEOTIDE SEQUENCE [LARGE SCALE GENOMIC DNA]</scope>
    <source>
        <strain evidence="1 2">AFS046104</strain>
    </source>
</reference>
<sequence length="80" mass="9028">MLVLGFMLIGLGIFIVCLAVIDGVREAKENKYSGFKDFIIIGLMYIVEIISDLWGFRLFFIFIGLACIVFGVTILIVELY</sequence>
<proteinExistence type="predicted"/>
<organism evidence="1 2">
    <name type="scientific">Bacillus cereus</name>
    <dbReference type="NCBI Taxonomy" id="1396"/>
    <lineage>
        <taxon>Bacteria</taxon>
        <taxon>Bacillati</taxon>
        <taxon>Bacillota</taxon>
        <taxon>Bacilli</taxon>
        <taxon>Bacillales</taxon>
        <taxon>Bacillaceae</taxon>
        <taxon>Bacillus</taxon>
        <taxon>Bacillus cereus group</taxon>
    </lineage>
</organism>
<comment type="caution">
    <text evidence="1">The sequence shown here is derived from an EMBL/GenBank/DDBJ whole genome shotgun (WGS) entry which is preliminary data.</text>
</comment>
<dbReference type="Proteomes" id="UP000221438">
    <property type="component" value="Unassembled WGS sequence"/>
</dbReference>
<dbReference type="RefSeq" id="WP_002151118.1">
    <property type="nucleotide sequence ID" value="NZ_NTUE01000019.1"/>
</dbReference>
<accession>A0A2B1CKK8</accession>
<protein>
    <submittedName>
        <fullName evidence="1">Uncharacterized protein</fullName>
    </submittedName>
</protein>
<dbReference type="EMBL" id="NUJQ01000062">
    <property type="protein sequence ID" value="PGQ04790.1"/>
    <property type="molecule type" value="Genomic_DNA"/>
</dbReference>
<name>A0A2B1CKK8_BACCE</name>
<evidence type="ECO:0000313" key="2">
    <source>
        <dbReference type="Proteomes" id="UP000221438"/>
    </source>
</evidence>
<dbReference type="AlphaFoldDB" id="A0A2B1CKK8"/>
<evidence type="ECO:0000313" key="1">
    <source>
        <dbReference type="EMBL" id="PGQ04790.1"/>
    </source>
</evidence>
<gene>
    <name evidence="1" type="ORF">COA08_29035</name>
</gene>